<dbReference type="EMBL" id="DF849830">
    <property type="protein sequence ID" value="GAT59236.1"/>
    <property type="molecule type" value="Genomic_DNA"/>
</dbReference>
<feature type="region of interest" description="Disordered" evidence="1">
    <location>
        <begin position="52"/>
        <end position="71"/>
    </location>
</feature>
<gene>
    <name evidence="2" type="ORF">MCHLO_15557</name>
</gene>
<proteinExistence type="predicted"/>
<organism evidence="2 3">
    <name type="scientific">Mycena chlorophos</name>
    <name type="common">Agaric fungus</name>
    <name type="synonym">Agaricus chlorophos</name>
    <dbReference type="NCBI Taxonomy" id="658473"/>
    <lineage>
        <taxon>Eukaryota</taxon>
        <taxon>Fungi</taxon>
        <taxon>Dikarya</taxon>
        <taxon>Basidiomycota</taxon>
        <taxon>Agaricomycotina</taxon>
        <taxon>Agaricomycetes</taxon>
        <taxon>Agaricomycetidae</taxon>
        <taxon>Agaricales</taxon>
        <taxon>Marasmiineae</taxon>
        <taxon>Mycenaceae</taxon>
        <taxon>Mycena</taxon>
    </lineage>
</organism>
<accession>A0ABQ0M7E8</accession>
<dbReference type="Proteomes" id="UP000815677">
    <property type="component" value="Unassembled WGS sequence"/>
</dbReference>
<keyword evidence="3" id="KW-1185">Reference proteome</keyword>
<protein>
    <submittedName>
        <fullName evidence="2">Uncharacterized protein</fullName>
    </submittedName>
</protein>
<evidence type="ECO:0000313" key="2">
    <source>
        <dbReference type="EMBL" id="GAT59236.1"/>
    </source>
</evidence>
<evidence type="ECO:0000256" key="1">
    <source>
        <dbReference type="SAM" id="MobiDB-lite"/>
    </source>
</evidence>
<sequence length="121" mass="13072">MCGRGFPRPRVAASEEFLPRGERHVPSDFTAAFFARNLGLLCFERSLPIGPHGASLPPTPPSSASDGFCCRRPTNAPTQEDVLRFHPPCRVPTARPTECITPPSDAPLSPILPPEANTLLD</sequence>
<evidence type="ECO:0000313" key="3">
    <source>
        <dbReference type="Proteomes" id="UP000815677"/>
    </source>
</evidence>
<reference evidence="2" key="1">
    <citation type="submission" date="2014-09" db="EMBL/GenBank/DDBJ databases">
        <title>Genome sequence of the luminous mushroom Mycena chlorophos for searching fungal bioluminescence genes.</title>
        <authorList>
            <person name="Tanaka Y."/>
            <person name="Kasuga D."/>
            <person name="Oba Y."/>
            <person name="Hase S."/>
            <person name="Sato K."/>
            <person name="Oba Y."/>
            <person name="Sakakibara Y."/>
        </authorList>
    </citation>
    <scope>NUCLEOTIDE SEQUENCE</scope>
</reference>
<feature type="region of interest" description="Disordered" evidence="1">
    <location>
        <begin position="95"/>
        <end position="121"/>
    </location>
</feature>
<name>A0ABQ0M7E8_MYCCL</name>